<name>C5B6D8_METEA</name>
<proteinExistence type="predicted"/>
<dbReference type="Proteomes" id="UP000009081">
    <property type="component" value="Plasmid megaplasmid"/>
</dbReference>
<evidence type="ECO:0000313" key="2">
    <source>
        <dbReference type="Proteomes" id="UP000009081"/>
    </source>
</evidence>
<dbReference type="RefSeq" id="WP_003595982.1">
    <property type="nucleotide sequence ID" value="NC_012811.1"/>
</dbReference>
<dbReference type="Gene3D" id="3.40.50.300">
    <property type="entry name" value="P-loop containing nucleotide triphosphate hydrolases"/>
    <property type="match status" value="1"/>
</dbReference>
<organism evidence="1 2">
    <name type="scientific">Methylorubrum extorquens (strain ATCC 14718 / DSM 1338 / JCM 2805 / NCIMB 9133 / AM1)</name>
    <name type="common">Methylobacterium extorquens</name>
    <dbReference type="NCBI Taxonomy" id="272630"/>
    <lineage>
        <taxon>Bacteria</taxon>
        <taxon>Pseudomonadati</taxon>
        <taxon>Pseudomonadota</taxon>
        <taxon>Alphaproteobacteria</taxon>
        <taxon>Hyphomicrobiales</taxon>
        <taxon>Methylobacteriaceae</taxon>
        <taxon>Methylorubrum</taxon>
    </lineage>
</organism>
<evidence type="ECO:0008006" key="3">
    <source>
        <dbReference type="Google" id="ProtNLM"/>
    </source>
</evidence>
<geneLocation type="plasmid" evidence="1 2">
    <name>megaplasmid</name>
</geneLocation>
<dbReference type="AlphaFoldDB" id="C5B6D8"/>
<dbReference type="InterPro" id="IPR027417">
    <property type="entry name" value="P-loop_NTPase"/>
</dbReference>
<keyword evidence="1" id="KW-0614">Plasmid</keyword>
<dbReference type="OrthoDB" id="9808166at2"/>
<reference evidence="1 2" key="1">
    <citation type="journal article" date="2009" name="PLoS ONE">
        <title>Methylobacterium genome sequences: a reference blueprint to investigate microbial metabolism of C1 compounds from natural and industrial sources.</title>
        <authorList>
            <person name="Vuilleumier S."/>
            <person name="Chistoserdova L."/>
            <person name="Lee M.-C."/>
            <person name="Bringel F."/>
            <person name="Lajus A."/>
            <person name="Zhou Y."/>
            <person name="Gourion B."/>
            <person name="Barbe V."/>
            <person name="Chang J."/>
            <person name="Cruveiller S."/>
            <person name="Dossat C."/>
            <person name="Gillett W."/>
            <person name="Gruffaz C."/>
            <person name="Haugen E."/>
            <person name="Hourcade E."/>
            <person name="Levy R."/>
            <person name="Mangenot S."/>
            <person name="Muller E."/>
            <person name="Nadalig T."/>
            <person name="Pagni M."/>
            <person name="Penny C."/>
            <person name="Peyraud R."/>
            <person name="Robinson D.G."/>
            <person name="Roche D."/>
            <person name="Rouy Z."/>
            <person name="Saenampechek C."/>
            <person name="Salvignol G."/>
            <person name="Vallenet D."/>
            <person name="Wu Z."/>
            <person name="Marx C.J."/>
            <person name="Vorholt J.A."/>
            <person name="Olson M.V."/>
            <person name="Kaul R."/>
            <person name="Weissenbach J."/>
            <person name="Medigue C."/>
            <person name="Lidstrom M.E."/>
        </authorList>
    </citation>
    <scope>NUCLEOTIDE SEQUENCE [LARGE SCALE GENOMIC DNA]</scope>
    <source>
        <strain evidence="2">ATCC 14718 / DSM 1338 / JCM 2805 / NCIMB 9133 / AM1</strain>
    </source>
</reference>
<dbReference type="EMBL" id="CP001511">
    <property type="protein sequence ID" value="ACS44020.1"/>
    <property type="molecule type" value="Genomic_DNA"/>
</dbReference>
<dbReference type="SUPFAM" id="SSF52540">
    <property type="entry name" value="P-loop containing nucleoside triphosphate hydrolases"/>
    <property type="match status" value="1"/>
</dbReference>
<dbReference type="KEGG" id="mea:Mex_2p1279"/>
<dbReference type="HOGENOM" id="CLU_1213685_0_0_5"/>
<accession>C5B6D8</accession>
<keyword evidence="2" id="KW-1185">Reference proteome</keyword>
<evidence type="ECO:0000313" key="1">
    <source>
        <dbReference type="EMBL" id="ACS44020.1"/>
    </source>
</evidence>
<sequence>MLLDTLCSVLADADYFGPDGPVPCAAELAHPRFAVVTGENASGKSFLVRTLAHRMREDRPRLEVMAVTMNMRSRGGMERALIWGDEGRNSTGRLSVKAVIGGLKTCRERDHDHVLILDEPDIGLAEGYAGALGEYVAAFVDEMPERTMGLIVVTHSRPLVRSLMPTDPTSIRVGDDPRPLARWVEEGPIPRTLADIEGLAERSSATMSGINRVRLAREAAEQPSGPRP</sequence>
<gene>
    <name evidence="1" type="ordered locus">MexAM1_META2p1279</name>
</gene>
<protein>
    <recommendedName>
        <fullName evidence="3">AAA+ ATPase domain-containing protein</fullName>
    </recommendedName>
</protein>